<dbReference type="RefSeq" id="WP_188770544.1">
    <property type="nucleotide sequence ID" value="NZ_BMKK01000015.1"/>
</dbReference>
<accession>A0A917DWY3</accession>
<proteinExistence type="predicted"/>
<sequence length="86" mass="10021">MYLICQYSQSWKAYNLEEVKEFLEFYLLINDLGGMNHQLKVNGCWDGGNGIFVESGHLNVKLKDVEFALNVFPKEQPTHLKKKNKK</sequence>
<comment type="caution">
    <text evidence="1">The sequence shown here is derived from an EMBL/GenBank/DDBJ whole genome shotgun (WGS) entry which is preliminary data.</text>
</comment>
<organism evidence="1 2">
    <name type="scientific">Emticicia aquatilis</name>
    <dbReference type="NCBI Taxonomy" id="1537369"/>
    <lineage>
        <taxon>Bacteria</taxon>
        <taxon>Pseudomonadati</taxon>
        <taxon>Bacteroidota</taxon>
        <taxon>Cytophagia</taxon>
        <taxon>Cytophagales</taxon>
        <taxon>Leadbetterellaceae</taxon>
        <taxon>Emticicia</taxon>
    </lineage>
</organism>
<keyword evidence="2" id="KW-1185">Reference proteome</keyword>
<evidence type="ECO:0000313" key="2">
    <source>
        <dbReference type="Proteomes" id="UP000609064"/>
    </source>
</evidence>
<protein>
    <submittedName>
        <fullName evidence="1">Uncharacterized protein</fullName>
    </submittedName>
</protein>
<evidence type="ECO:0000313" key="1">
    <source>
        <dbReference type="EMBL" id="GGD79463.1"/>
    </source>
</evidence>
<gene>
    <name evidence="1" type="ORF">GCM10011514_49290</name>
</gene>
<reference evidence="1" key="1">
    <citation type="journal article" date="2014" name="Int. J. Syst. Evol. Microbiol.">
        <title>Complete genome sequence of Corynebacterium casei LMG S-19264T (=DSM 44701T), isolated from a smear-ripened cheese.</title>
        <authorList>
            <consortium name="US DOE Joint Genome Institute (JGI-PGF)"/>
            <person name="Walter F."/>
            <person name="Albersmeier A."/>
            <person name="Kalinowski J."/>
            <person name="Ruckert C."/>
        </authorList>
    </citation>
    <scope>NUCLEOTIDE SEQUENCE</scope>
    <source>
        <strain evidence="1">CGMCC 1.15958</strain>
    </source>
</reference>
<dbReference type="AlphaFoldDB" id="A0A917DWY3"/>
<reference evidence="1" key="2">
    <citation type="submission" date="2020-09" db="EMBL/GenBank/DDBJ databases">
        <authorList>
            <person name="Sun Q."/>
            <person name="Zhou Y."/>
        </authorList>
    </citation>
    <scope>NUCLEOTIDE SEQUENCE</scope>
    <source>
        <strain evidence="1">CGMCC 1.15958</strain>
    </source>
</reference>
<dbReference type="Proteomes" id="UP000609064">
    <property type="component" value="Unassembled WGS sequence"/>
</dbReference>
<name>A0A917DWY3_9BACT</name>
<dbReference type="EMBL" id="BMKK01000015">
    <property type="protein sequence ID" value="GGD79463.1"/>
    <property type="molecule type" value="Genomic_DNA"/>
</dbReference>